<dbReference type="GeneID" id="24562468"/>
<dbReference type="RefSeq" id="XP_012766113.1">
    <property type="nucleotide sequence ID" value="XM_012910659.1"/>
</dbReference>
<dbReference type="AlphaFoldDB" id="A0A061D1D7"/>
<gene>
    <name evidence="1" type="ORF">BBBOND_0102550</name>
</gene>
<protein>
    <submittedName>
        <fullName evidence="1">Uncharacterized protein</fullName>
    </submittedName>
</protein>
<accession>A0A061D1D7</accession>
<keyword evidence="2" id="KW-1185">Reference proteome</keyword>
<proteinExistence type="predicted"/>
<dbReference type="KEGG" id="bbig:BBBOND_0102550"/>
<name>A0A061D1D7_BABBI</name>
<reference evidence="2" key="1">
    <citation type="journal article" date="2014" name="Nucleic Acids Res.">
        <title>The evolutionary dynamics of variant antigen genes in Babesia reveal a history of genomic innovation underlying host-parasite interaction.</title>
        <authorList>
            <person name="Jackson A.P."/>
            <person name="Otto T.D."/>
            <person name="Darby A."/>
            <person name="Ramaprasad A."/>
            <person name="Xia D."/>
            <person name="Echaide I.E."/>
            <person name="Farber M."/>
            <person name="Gahlot S."/>
            <person name="Gamble J."/>
            <person name="Gupta D."/>
            <person name="Gupta Y."/>
            <person name="Jackson L."/>
            <person name="Malandrin L."/>
            <person name="Malas T.B."/>
            <person name="Moussa E."/>
            <person name="Nair M."/>
            <person name="Reid A.J."/>
            <person name="Sanders M."/>
            <person name="Sharma J."/>
            <person name="Tracey A."/>
            <person name="Quail M.A."/>
            <person name="Weir W."/>
            <person name="Wastling J.M."/>
            <person name="Hall N."/>
            <person name="Willadsen P."/>
            <person name="Lingelbach K."/>
            <person name="Shiels B."/>
            <person name="Tait A."/>
            <person name="Berriman M."/>
            <person name="Allred D.R."/>
            <person name="Pain A."/>
        </authorList>
    </citation>
    <scope>NUCLEOTIDE SEQUENCE [LARGE SCALE GENOMIC DNA]</scope>
    <source>
        <strain evidence="2">Bond</strain>
    </source>
</reference>
<organism evidence="1 2">
    <name type="scientific">Babesia bigemina</name>
    <dbReference type="NCBI Taxonomy" id="5866"/>
    <lineage>
        <taxon>Eukaryota</taxon>
        <taxon>Sar</taxon>
        <taxon>Alveolata</taxon>
        <taxon>Apicomplexa</taxon>
        <taxon>Aconoidasida</taxon>
        <taxon>Piroplasmida</taxon>
        <taxon>Babesiidae</taxon>
        <taxon>Babesia</taxon>
    </lineage>
</organism>
<dbReference type="Proteomes" id="UP000033188">
    <property type="component" value="Chromosome 1"/>
</dbReference>
<evidence type="ECO:0000313" key="2">
    <source>
        <dbReference type="Proteomes" id="UP000033188"/>
    </source>
</evidence>
<evidence type="ECO:0000313" key="1">
    <source>
        <dbReference type="EMBL" id="CDR93927.1"/>
    </source>
</evidence>
<dbReference type="VEuPathDB" id="PiroplasmaDB:BBBOND_0102550"/>
<dbReference type="EMBL" id="LK391707">
    <property type="protein sequence ID" value="CDR93927.1"/>
    <property type="molecule type" value="Genomic_DNA"/>
</dbReference>
<sequence>MPSVPKEYITDPPKQNAPLMRAAMHLSNSFKSNFGGMVGLKRRGNMHFSNCSRLNQKNAIKKSRLSRIPGYTLYPIYGIQLPLKFELRNVMLWGNAIPDLFAAQKYPGRVYPVVERCIAARRQTEDLLVGMVAIQKTEPQPSPRRMLHPVECREEKIRATPFQEIYAVTIRICLTVVFETVH</sequence>